<keyword evidence="1" id="KW-0472">Membrane</keyword>
<keyword evidence="1" id="KW-0812">Transmembrane</keyword>
<evidence type="ECO:0000313" key="4">
    <source>
        <dbReference type="Proteomes" id="UP001371305"/>
    </source>
</evidence>
<evidence type="ECO:0000256" key="1">
    <source>
        <dbReference type="SAM" id="Phobius"/>
    </source>
</evidence>
<sequence>MRRLIRSPWFWLTAYAVWFGTLWWLSSQPNPLPAEFPFHVNDKLEHLGYFFGGGGLFSAFLFRLNPGKPDWKKIFWFTVLAAALVGAIDEHHQSYTPNRSAHDLGDFTADVLGAACGALVFRRVHRVLA</sequence>
<feature type="domain" description="VanZ-like" evidence="2">
    <location>
        <begin position="51"/>
        <end position="122"/>
    </location>
</feature>
<dbReference type="Pfam" id="PF04892">
    <property type="entry name" value="VanZ"/>
    <property type="match status" value="1"/>
</dbReference>
<keyword evidence="1" id="KW-1133">Transmembrane helix</keyword>
<dbReference type="InterPro" id="IPR006976">
    <property type="entry name" value="VanZ-like"/>
</dbReference>
<comment type="caution">
    <text evidence="3">The sequence shown here is derived from an EMBL/GenBank/DDBJ whole genome shotgun (WGS) entry which is preliminary data.</text>
</comment>
<name>A0ABU9AX95_9BACT</name>
<dbReference type="EMBL" id="JBBUKT010000004">
    <property type="protein sequence ID" value="MEK7951270.1"/>
    <property type="molecule type" value="Genomic_DNA"/>
</dbReference>
<evidence type="ECO:0000313" key="3">
    <source>
        <dbReference type="EMBL" id="MEK7951270.1"/>
    </source>
</evidence>
<dbReference type="Proteomes" id="UP001371305">
    <property type="component" value="Unassembled WGS sequence"/>
</dbReference>
<evidence type="ECO:0000259" key="2">
    <source>
        <dbReference type="Pfam" id="PF04892"/>
    </source>
</evidence>
<feature type="transmembrane region" description="Helical" evidence="1">
    <location>
        <begin position="46"/>
        <end position="62"/>
    </location>
</feature>
<feature type="transmembrane region" description="Helical" evidence="1">
    <location>
        <begin position="9"/>
        <end position="26"/>
    </location>
</feature>
<proteinExistence type="predicted"/>
<gene>
    <name evidence="3" type="ORF">WKV53_12205</name>
</gene>
<organism evidence="3 4">
    <name type="scientific">Luteolibacter soli</name>
    <dbReference type="NCBI Taxonomy" id="3135280"/>
    <lineage>
        <taxon>Bacteria</taxon>
        <taxon>Pseudomonadati</taxon>
        <taxon>Verrucomicrobiota</taxon>
        <taxon>Verrucomicrobiia</taxon>
        <taxon>Verrucomicrobiales</taxon>
        <taxon>Verrucomicrobiaceae</taxon>
        <taxon>Luteolibacter</taxon>
    </lineage>
</organism>
<dbReference type="RefSeq" id="WP_341404872.1">
    <property type="nucleotide sequence ID" value="NZ_JBBUKT010000004.1"/>
</dbReference>
<accession>A0ABU9AX95</accession>
<dbReference type="NCBIfam" id="NF037970">
    <property type="entry name" value="vanZ_1"/>
    <property type="match status" value="1"/>
</dbReference>
<keyword evidence="4" id="KW-1185">Reference proteome</keyword>
<reference evidence="3 4" key="1">
    <citation type="submission" date="2024-04" db="EMBL/GenBank/DDBJ databases">
        <title>Luteolibacter sp. isolated from soil.</title>
        <authorList>
            <person name="An J."/>
        </authorList>
    </citation>
    <scope>NUCLEOTIDE SEQUENCE [LARGE SCALE GENOMIC DNA]</scope>
    <source>
        <strain evidence="3 4">Y139</strain>
    </source>
</reference>
<protein>
    <submittedName>
        <fullName evidence="3">VanZ family protein</fullName>
    </submittedName>
</protein>